<accession>A0AAE3VAB2</accession>
<evidence type="ECO:0000256" key="5">
    <source>
        <dbReference type="ARBA" id="ARBA00023204"/>
    </source>
</evidence>
<keyword evidence="8" id="KW-1185">Reference proteome</keyword>
<dbReference type="CDD" id="cd00221">
    <property type="entry name" value="Vsr"/>
    <property type="match status" value="1"/>
</dbReference>
<comment type="similarity">
    <text evidence="6">Belongs to the Vsr family.</text>
</comment>
<dbReference type="NCBIfam" id="TIGR00632">
    <property type="entry name" value="vsr"/>
    <property type="match status" value="1"/>
</dbReference>
<proteinExistence type="inferred from homology"/>
<dbReference type="AlphaFoldDB" id="A0AAE3VAB2"/>
<dbReference type="InterPro" id="IPR011335">
    <property type="entry name" value="Restrct_endonuc-II-like"/>
</dbReference>
<protein>
    <submittedName>
        <fullName evidence="7">DNA mismatch endonuclease (Patch repair protein)</fullName>
        <ecNumber evidence="7">3.1.-.-</ecNumber>
    </submittedName>
</protein>
<dbReference type="EC" id="3.1.-.-" evidence="7"/>
<evidence type="ECO:0000313" key="8">
    <source>
        <dbReference type="Proteomes" id="UP001241537"/>
    </source>
</evidence>
<evidence type="ECO:0000256" key="4">
    <source>
        <dbReference type="ARBA" id="ARBA00022801"/>
    </source>
</evidence>
<dbReference type="Proteomes" id="UP001241537">
    <property type="component" value="Unassembled WGS sequence"/>
</dbReference>
<gene>
    <name evidence="7" type="ORF">J2S20_001293</name>
</gene>
<keyword evidence="3" id="KW-0227">DNA damage</keyword>
<evidence type="ECO:0000313" key="7">
    <source>
        <dbReference type="EMBL" id="MDQ0152599.1"/>
    </source>
</evidence>
<organism evidence="7 8">
    <name type="scientific">Moryella indoligenes</name>
    <dbReference type="NCBI Taxonomy" id="371674"/>
    <lineage>
        <taxon>Bacteria</taxon>
        <taxon>Bacillati</taxon>
        <taxon>Bacillota</taxon>
        <taxon>Clostridia</taxon>
        <taxon>Lachnospirales</taxon>
        <taxon>Lachnospiraceae</taxon>
        <taxon>Moryella</taxon>
    </lineage>
</organism>
<evidence type="ECO:0000256" key="3">
    <source>
        <dbReference type="ARBA" id="ARBA00022763"/>
    </source>
</evidence>
<dbReference type="EMBL" id="JAUSTO010000007">
    <property type="protein sequence ID" value="MDQ0152599.1"/>
    <property type="molecule type" value="Genomic_DNA"/>
</dbReference>
<evidence type="ECO:0000256" key="2">
    <source>
        <dbReference type="ARBA" id="ARBA00022759"/>
    </source>
</evidence>
<dbReference type="GO" id="GO:0004519">
    <property type="term" value="F:endonuclease activity"/>
    <property type="evidence" value="ECO:0007669"/>
    <property type="project" value="UniProtKB-KW"/>
</dbReference>
<dbReference type="GO" id="GO:0016787">
    <property type="term" value="F:hydrolase activity"/>
    <property type="evidence" value="ECO:0007669"/>
    <property type="project" value="UniProtKB-KW"/>
</dbReference>
<sequence length="162" mass="19382">MSDVMTQEQRSRAMSHIKGKDTSIEVILRKALWHKGIRYRKNYKKLPGTPDIAITKYRIAIFCDSEFFHGYNWEIKQQKLGHNREYWIKKIERNMARDRENDFKLIAMDWIPMHFGGQEIQKHTGECVQAVEDLIFELQMSQFDVMTDERRDYIDKIKGVPL</sequence>
<evidence type="ECO:0000256" key="1">
    <source>
        <dbReference type="ARBA" id="ARBA00022722"/>
    </source>
</evidence>
<reference evidence="7" key="1">
    <citation type="submission" date="2023-07" db="EMBL/GenBank/DDBJ databases">
        <title>Genomic Encyclopedia of Type Strains, Phase IV (KMG-IV): sequencing the most valuable type-strain genomes for metagenomic binning, comparative biology and taxonomic classification.</title>
        <authorList>
            <person name="Goeker M."/>
        </authorList>
    </citation>
    <scope>NUCLEOTIDE SEQUENCE</scope>
    <source>
        <strain evidence="7">DSM 19659</strain>
    </source>
</reference>
<keyword evidence="1" id="KW-0540">Nuclease</keyword>
<dbReference type="GO" id="GO:0006298">
    <property type="term" value="P:mismatch repair"/>
    <property type="evidence" value="ECO:0007669"/>
    <property type="project" value="InterPro"/>
</dbReference>
<evidence type="ECO:0000256" key="6">
    <source>
        <dbReference type="ARBA" id="ARBA00029466"/>
    </source>
</evidence>
<comment type="caution">
    <text evidence="7">The sequence shown here is derived from an EMBL/GenBank/DDBJ whole genome shotgun (WGS) entry which is preliminary data.</text>
</comment>
<dbReference type="RefSeq" id="WP_307254349.1">
    <property type="nucleotide sequence ID" value="NZ_JAUSTO010000007.1"/>
</dbReference>
<keyword evidence="4 7" id="KW-0378">Hydrolase</keyword>
<dbReference type="Gene3D" id="3.40.960.10">
    <property type="entry name" value="VSR Endonuclease"/>
    <property type="match status" value="1"/>
</dbReference>
<keyword evidence="5" id="KW-0234">DNA repair</keyword>
<dbReference type="InterPro" id="IPR004603">
    <property type="entry name" value="DNA_mismatch_endonuc_vsr"/>
</dbReference>
<keyword evidence="2 7" id="KW-0255">Endonuclease</keyword>
<dbReference type="SUPFAM" id="SSF52980">
    <property type="entry name" value="Restriction endonuclease-like"/>
    <property type="match status" value="1"/>
</dbReference>
<dbReference type="Pfam" id="PF03852">
    <property type="entry name" value="Vsr"/>
    <property type="match status" value="1"/>
</dbReference>
<name>A0AAE3VAB2_9FIRM</name>